<keyword evidence="2" id="KW-1185">Reference proteome</keyword>
<evidence type="ECO:0000313" key="1">
    <source>
        <dbReference type="EMBL" id="KXU35424.1"/>
    </source>
</evidence>
<evidence type="ECO:0000313" key="2">
    <source>
        <dbReference type="Proteomes" id="UP000070058"/>
    </source>
</evidence>
<dbReference type="InterPro" id="IPR013424">
    <property type="entry name" value="Ice-binding_C"/>
</dbReference>
<dbReference type="NCBIfam" id="TIGR02595">
    <property type="entry name" value="PEP_CTERM"/>
    <property type="match status" value="1"/>
</dbReference>
<evidence type="ECO:0008006" key="3">
    <source>
        <dbReference type="Google" id="ProtNLM"/>
    </source>
</evidence>
<sequence>MIHSGTYGTGEFTEEGKPINLAFSLSAVIQDHKGHKVGLTIAGKHPTGKRGQERGIVALDGDCSNTYTGDTIVDGAYNVLYLRKESGATAIAGNIYITNRSAVSMFFSNQISDSSKVVLSNRATFMFSTSPGERIERIRELIVEKGVGIFSFGHLEESINDKRTLILDDLNINNGASLRIMRWEEGRDFLLVRKNSKHLADAMKKITIDGWAKNQVYLKDYDKDYWSIEAAPEPATYGALLSGLGLGLAVWRKRQKGRRTNECATK</sequence>
<accession>A0A139SLR2</accession>
<dbReference type="AlphaFoldDB" id="A0A139SLR2"/>
<organism evidence="1 2">
    <name type="scientific">Cephaloticoccus primus</name>
    <dbReference type="NCBI Taxonomy" id="1548207"/>
    <lineage>
        <taxon>Bacteria</taxon>
        <taxon>Pseudomonadati</taxon>
        <taxon>Verrucomicrobiota</taxon>
        <taxon>Opitutia</taxon>
        <taxon>Opitutales</taxon>
        <taxon>Opitutaceae</taxon>
        <taxon>Cephaloticoccus</taxon>
    </lineage>
</organism>
<dbReference type="EMBL" id="LSZQ01000049">
    <property type="protein sequence ID" value="KXU35424.1"/>
    <property type="molecule type" value="Genomic_DNA"/>
</dbReference>
<reference evidence="2" key="1">
    <citation type="submission" date="2016-02" db="EMBL/GenBank/DDBJ databases">
        <authorList>
            <person name="Sanders J.G."/>
            <person name="Lin J.Y."/>
            <person name="Wertz J.T."/>
            <person name="Russell J.A."/>
            <person name="Moreau C.S."/>
            <person name="Powell S."/>
        </authorList>
    </citation>
    <scope>NUCLEOTIDE SEQUENCE [LARGE SCALE GENOMIC DNA]</scope>
    <source>
        <strain evidence="2">CAG34</strain>
    </source>
</reference>
<name>A0A139SLR2_9BACT</name>
<proteinExistence type="predicted"/>
<comment type="caution">
    <text evidence="1">The sequence shown here is derived from an EMBL/GenBank/DDBJ whole genome shotgun (WGS) entry which is preliminary data.</text>
</comment>
<dbReference type="Proteomes" id="UP000070058">
    <property type="component" value="Unassembled WGS sequence"/>
</dbReference>
<protein>
    <recommendedName>
        <fullName evidence="3">PEP-CTERM protein-sorting domain-containing protein</fullName>
    </recommendedName>
</protein>
<gene>
    <name evidence="1" type="ORF">AXK11_06490</name>
</gene>